<accession>A0A1K1P827</accession>
<dbReference type="RefSeq" id="WP_072316862.1">
    <property type="nucleotide sequence ID" value="NZ_FPJE01000007.1"/>
</dbReference>
<keyword evidence="3" id="KW-1185">Reference proteome</keyword>
<feature type="transmembrane region" description="Helical" evidence="1">
    <location>
        <begin position="168"/>
        <end position="188"/>
    </location>
</feature>
<dbReference type="STRING" id="1150368.SAMN02927921_01633"/>
<proteinExistence type="predicted"/>
<sequence length="553" mass="63137">MIRDLLHNKKRLSLPKGTGILFAMMFLMAPVQIVAQDTPRVTSKIDSTHIRIGEQVQFEISVEADTTTLVVFPEGQTFAPLEMVRASDIDTFRNKDRMNLIRTYALTQFDSGHYTLPRQKIIVNNKELYTDSLQVLVNDIAVDTTTQKMYDIKPLAEVSRNYSDWVRYLIWGIVFLAVAGALIYWFFLRKKPLTQEEKEALLPPFDRALLGLKQLEESRYLIQSQYKEYYSELTNIVRAYLEEEVHISAMESTTEELVAKLEMMQQAGKLNLEKDTITNFKSVLQKADLVKFARSRPDTHGAEEDRKVIENVVVRTKEAIPEPTEEELLQREEYIAEMARKKRKKKRITTIIIAAAVLVVALGGAVTYYGFTKVKDTVFGHPTRELLHGEWVNSEYGYPAIVLETPQVLKRTAIELPESLKQVISTNQTFTYGGLLGDFHISASVTTFREGVEFNMEDAIQGSVKTMEQQGAKNIIVKQDEFTTPSGKKGIKVHGSMDITLPGTEKSEKGEYIILNFNEKGAFQQVIIIHRQDDRYAKDIENRIVNSIDFKNQ</sequence>
<evidence type="ECO:0008006" key="4">
    <source>
        <dbReference type="Google" id="ProtNLM"/>
    </source>
</evidence>
<evidence type="ECO:0000313" key="2">
    <source>
        <dbReference type="EMBL" id="SFW42830.1"/>
    </source>
</evidence>
<dbReference type="AlphaFoldDB" id="A0A1K1P827"/>
<evidence type="ECO:0000313" key="3">
    <source>
        <dbReference type="Proteomes" id="UP000182248"/>
    </source>
</evidence>
<reference evidence="2 3" key="1">
    <citation type="submission" date="2016-11" db="EMBL/GenBank/DDBJ databases">
        <authorList>
            <person name="Jaros S."/>
            <person name="Januszkiewicz K."/>
            <person name="Wedrychowicz H."/>
        </authorList>
    </citation>
    <scope>NUCLEOTIDE SEQUENCE [LARGE SCALE GENOMIC DNA]</scope>
    <source>
        <strain evidence="2 3">CGMCC 1.12145</strain>
    </source>
</reference>
<name>A0A1K1P827_9FLAO</name>
<keyword evidence="1" id="KW-0812">Transmembrane</keyword>
<keyword evidence="1" id="KW-1133">Transmembrane helix</keyword>
<protein>
    <recommendedName>
        <fullName evidence="4">Oxygen tolerance</fullName>
    </recommendedName>
</protein>
<keyword evidence="1" id="KW-0472">Membrane</keyword>
<feature type="transmembrane region" description="Helical" evidence="1">
    <location>
        <begin position="348"/>
        <end position="371"/>
    </location>
</feature>
<dbReference type="EMBL" id="FPJE01000007">
    <property type="protein sequence ID" value="SFW42830.1"/>
    <property type="molecule type" value="Genomic_DNA"/>
</dbReference>
<evidence type="ECO:0000256" key="1">
    <source>
        <dbReference type="SAM" id="Phobius"/>
    </source>
</evidence>
<organism evidence="2 3">
    <name type="scientific">Sinomicrobium oceani</name>
    <dbReference type="NCBI Taxonomy" id="1150368"/>
    <lineage>
        <taxon>Bacteria</taxon>
        <taxon>Pseudomonadati</taxon>
        <taxon>Bacteroidota</taxon>
        <taxon>Flavobacteriia</taxon>
        <taxon>Flavobacteriales</taxon>
        <taxon>Flavobacteriaceae</taxon>
        <taxon>Sinomicrobium</taxon>
    </lineage>
</organism>
<dbReference type="Proteomes" id="UP000182248">
    <property type="component" value="Unassembled WGS sequence"/>
</dbReference>
<gene>
    <name evidence="2" type="ORF">SAMN02927921_01633</name>
</gene>